<evidence type="ECO:0000256" key="5">
    <source>
        <dbReference type="ARBA" id="ARBA00023136"/>
    </source>
</evidence>
<protein>
    <submittedName>
        <fullName evidence="7">Unannotated protein</fullName>
    </submittedName>
</protein>
<evidence type="ECO:0000256" key="1">
    <source>
        <dbReference type="ARBA" id="ARBA00004651"/>
    </source>
</evidence>
<evidence type="ECO:0000256" key="2">
    <source>
        <dbReference type="ARBA" id="ARBA00022475"/>
    </source>
</evidence>
<dbReference type="Pfam" id="PF02653">
    <property type="entry name" value="BPD_transp_2"/>
    <property type="match status" value="1"/>
</dbReference>
<gene>
    <name evidence="7" type="ORF">UFOPK3752_00789</name>
</gene>
<evidence type="ECO:0000313" key="7">
    <source>
        <dbReference type="EMBL" id="CAB4936885.1"/>
    </source>
</evidence>
<dbReference type="CDD" id="cd06579">
    <property type="entry name" value="TM_PBP1_transp_AraH_like"/>
    <property type="match status" value="1"/>
</dbReference>
<keyword evidence="2" id="KW-1003">Cell membrane</keyword>
<feature type="transmembrane region" description="Helical" evidence="6">
    <location>
        <begin position="115"/>
        <end position="137"/>
    </location>
</feature>
<dbReference type="InterPro" id="IPR001851">
    <property type="entry name" value="ABC_transp_permease"/>
</dbReference>
<dbReference type="EMBL" id="CAFBND010000023">
    <property type="protein sequence ID" value="CAB4936885.1"/>
    <property type="molecule type" value="Genomic_DNA"/>
</dbReference>
<feature type="transmembrane region" description="Helical" evidence="6">
    <location>
        <begin position="184"/>
        <end position="206"/>
    </location>
</feature>
<feature type="transmembrane region" description="Helical" evidence="6">
    <location>
        <begin position="295"/>
        <end position="313"/>
    </location>
</feature>
<reference evidence="7" key="1">
    <citation type="submission" date="2020-05" db="EMBL/GenBank/DDBJ databases">
        <authorList>
            <person name="Chiriac C."/>
            <person name="Salcher M."/>
            <person name="Ghai R."/>
            <person name="Kavagutti S V."/>
        </authorList>
    </citation>
    <scope>NUCLEOTIDE SEQUENCE</scope>
</reference>
<keyword evidence="3 6" id="KW-0812">Transmembrane</keyword>
<sequence>MTQTDTHVAQAAGTQVTEAPSRAKTLFSNQQFLLFLVWVLMVIGFSLINHIFFSVGVAENVLADWAPLVLIALGELVVIIGGGIDLSVGAIVGFSGVISAFTMKSLHGSGVSGPATLVVGIAVCVLVGLLVGLVNSLLINYAKLVPFIATLVTLGACSGLALVFTKGAPVMGGPPEAIKLAPAWLGPFSGPVLVVLLVVAVLWLFVHKARFGRYTFAIGSNSFAARAAGINVKRHIMRIYMLSGLLAGLAGFFFYIRLGSGAPTSGLGNELDAIAAVVIGGAALTGGVGRVSGTVLGALILTTVTSGLIISGVDPQWKRVVVAALIAIAATLQALRKREGAAA</sequence>
<dbReference type="GO" id="GO:0005886">
    <property type="term" value="C:plasma membrane"/>
    <property type="evidence" value="ECO:0007669"/>
    <property type="project" value="UniProtKB-SubCell"/>
</dbReference>
<accession>A0A6J7J0Z8</accession>
<evidence type="ECO:0000256" key="3">
    <source>
        <dbReference type="ARBA" id="ARBA00022692"/>
    </source>
</evidence>
<name>A0A6J7J0Z8_9ZZZZ</name>
<proteinExistence type="predicted"/>
<feature type="transmembrane region" description="Helical" evidence="6">
    <location>
        <begin position="239"/>
        <end position="259"/>
    </location>
</feature>
<feature type="transmembrane region" description="Helical" evidence="6">
    <location>
        <begin position="86"/>
        <end position="103"/>
    </location>
</feature>
<dbReference type="PANTHER" id="PTHR32196:SF72">
    <property type="entry name" value="RIBOSE IMPORT PERMEASE PROTEIN RBSC"/>
    <property type="match status" value="1"/>
</dbReference>
<comment type="subcellular location">
    <subcellularLocation>
        <location evidence="1">Cell membrane</location>
        <topology evidence="1">Multi-pass membrane protein</topology>
    </subcellularLocation>
</comment>
<feature type="transmembrane region" description="Helical" evidence="6">
    <location>
        <begin position="144"/>
        <end position="164"/>
    </location>
</feature>
<evidence type="ECO:0000256" key="4">
    <source>
        <dbReference type="ARBA" id="ARBA00022989"/>
    </source>
</evidence>
<feature type="transmembrane region" description="Helical" evidence="6">
    <location>
        <begin position="65"/>
        <end position="81"/>
    </location>
</feature>
<dbReference type="AlphaFoldDB" id="A0A6J7J0Z8"/>
<keyword evidence="4 6" id="KW-1133">Transmembrane helix</keyword>
<organism evidence="7">
    <name type="scientific">freshwater metagenome</name>
    <dbReference type="NCBI Taxonomy" id="449393"/>
    <lineage>
        <taxon>unclassified sequences</taxon>
        <taxon>metagenomes</taxon>
        <taxon>ecological metagenomes</taxon>
    </lineage>
</organism>
<keyword evidence="5 6" id="KW-0472">Membrane</keyword>
<feature type="transmembrane region" description="Helical" evidence="6">
    <location>
        <begin position="32"/>
        <end position="53"/>
    </location>
</feature>
<dbReference type="PANTHER" id="PTHR32196">
    <property type="entry name" value="ABC TRANSPORTER PERMEASE PROTEIN YPHD-RELATED-RELATED"/>
    <property type="match status" value="1"/>
</dbReference>
<evidence type="ECO:0000256" key="6">
    <source>
        <dbReference type="SAM" id="Phobius"/>
    </source>
</evidence>
<dbReference type="GO" id="GO:0022857">
    <property type="term" value="F:transmembrane transporter activity"/>
    <property type="evidence" value="ECO:0007669"/>
    <property type="project" value="InterPro"/>
</dbReference>